<dbReference type="AlphaFoldDB" id="A0A346XZ61"/>
<accession>A0A346XZ61</accession>
<dbReference type="Proteomes" id="UP000264006">
    <property type="component" value="Chromosome"/>
</dbReference>
<evidence type="ECO:0000313" key="2">
    <source>
        <dbReference type="Proteomes" id="UP000264006"/>
    </source>
</evidence>
<dbReference type="InterPro" id="IPR011044">
    <property type="entry name" value="Quino_amine_DH_bsu"/>
</dbReference>
<protein>
    <recommendedName>
        <fullName evidence="3">PQQ-like domain-containing protein</fullName>
    </recommendedName>
</protein>
<evidence type="ECO:0000313" key="1">
    <source>
        <dbReference type="EMBL" id="AXV07508.1"/>
    </source>
</evidence>
<dbReference type="RefSeq" id="WP_114591987.1">
    <property type="nucleotide sequence ID" value="NZ_CP031165.1"/>
</dbReference>
<name>A0A346XZ61_9ACTN</name>
<dbReference type="Gene3D" id="2.130.10.10">
    <property type="entry name" value="YVTN repeat-like/Quinoprotein amine dehydrogenase"/>
    <property type="match status" value="1"/>
</dbReference>
<sequence length="602" mass="64288">MPLISEGNAAPGFPLSGAALRGDELVLVSRNLNPVRYAVIDVDTWTLTRTETLARGDGAWGTTAAPDGVWMGLFGARGQGNVLRMTTGAPQGRALLDTQYIWDLASDDSDLMFGVATNPSLVFSLRRSTARASDLGVVTSSAQRPRTCAVVGQRVLFAGAQSGKAWMRHTDRSGRDGRTVVPPTIAQDDIVYCSAVLSDGRVAVGTGGDGLATPAVAVFDLDDPGGAMVIRLPRESLVDTVAVEGTTVWATARPSGALYRIDASTGDLRRVAVPVPMSETRELFLRGTLVIGASADGSVWTFDRGDDTVQRRTPTDLGLVSRAQKPQSVLATDTHTDVGGSFSITRHDRSSSVATTRFVPGEPKAMVDVHGTTFMAIYPIAEIWSWAPSEDHPRRVTQLPNDQLRPIDLVYADRIDALAVSTTDDRDHSAVHTIDPVTGRVDTMFDPLGLGQTASGLHISGTTLYVGGSSNEPDVAAFDILSGRKLWQVANVAPGGSFVLGLAAVGNTLVVSTATGWLARIDLRTRQVVQRRRFADEAGRMRLAGGRVLLVNADVLVEVSPTTLATTVREGNLDAEVWGWPPLDVDRNGRAWLIRGRELVHT</sequence>
<keyword evidence="2" id="KW-1185">Reference proteome</keyword>
<organism evidence="1 2">
    <name type="scientific">Euzebya pacifica</name>
    <dbReference type="NCBI Taxonomy" id="1608957"/>
    <lineage>
        <taxon>Bacteria</taxon>
        <taxon>Bacillati</taxon>
        <taxon>Actinomycetota</taxon>
        <taxon>Nitriliruptoria</taxon>
        <taxon>Euzebyales</taxon>
    </lineage>
</organism>
<dbReference type="SUPFAM" id="SSF50969">
    <property type="entry name" value="YVTN repeat-like/Quinoprotein amine dehydrogenase"/>
    <property type="match status" value="1"/>
</dbReference>
<proteinExistence type="predicted"/>
<evidence type="ECO:0008006" key="3">
    <source>
        <dbReference type="Google" id="ProtNLM"/>
    </source>
</evidence>
<dbReference type="KEGG" id="euz:DVS28_a2829"/>
<dbReference type="InterPro" id="IPR015943">
    <property type="entry name" value="WD40/YVTN_repeat-like_dom_sf"/>
</dbReference>
<dbReference type="EMBL" id="CP031165">
    <property type="protein sequence ID" value="AXV07508.1"/>
    <property type="molecule type" value="Genomic_DNA"/>
</dbReference>
<dbReference type="OrthoDB" id="57332at2"/>
<gene>
    <name evidence="1" type="ORF">DVS28_a2829</name>
</gene>
<reference evidence="1 2" key="1">
    <citation type="submission" date="2018-09" db="EMBL/GenBank/DDBJ databases">
        <title>Complete genome sequence of Euzebya sp. DY32-46 isolated from seawater of Pacific Ocean.</title>
        <authorList>
            <person name="Xu L."/>
            <person name="Wu Y.-H."/>
            <person name="Xu X.-W."/>
        </authorList>
    </citation>
    <scope>NUCLEOTIDE SEQUENCE [LARGE SCALE GENOMIC DNA]</scope>
    <source>
        <strain evidence="1 2">DY32-46</strain>
    </source>
</reference>